<dbReference type="Proteomes" id="UP000676601">
    <property type="component" value="Unassembled WGS sequence"/>
</dbReference>
<evidence type="ECO:0000313" key="1">
    <source>
        <dbReference type="EMBL" id="GIO51961.1"/>
    </source>
</evidence>
<dbReference type="EMBL" id="BORU01000001">
    <property type="protein sequence ID" value="GIO51961.1"/>
    <property type="molecule type" value="Genomic_DNA"/>
</dbReference>
<organism evidence="1 2">
    <name type="scientific">Paenibacillus cineris</name>
    <dbReference type="NCBI Taxonomy" id="237530"/>
    <lineage>
        <taxon>Bacteria</taxon>
        <taxon>Bacillati</taxon>
        <taxon>Bacillota</taxon>
        <taxon>Bacilli</taxon>
        <taxon>Bacillales</taxon>
        <taxon>Paenibacillaceae</taxon>
        <taxon>Paenibacillus</taxon>
    </lineage>
</organism>
<accession>A0ABQ4L5S6</accession>
<comment type="caution">
    <text evidence="1">The sequence shown here is derived from an EMBL/GenBank/DDBJ whole genome shotgun (WGS) entry which is preliminary data.</text>
</comment>
<gene>
    <name evidence="1" type="ORF">J21TS7_02790</name>
</gene>
<reference evidence="1 2" key="1">
    <citation type="submission" date="2021-03" db="EMBL/GenBank/DDBJ databases">
        <title>Antimicrobial resistance genes in bacteria isolated from Japanese honey, and their potential for conferring macrolide and lincosamide resistance in the American foulbrood pathogen Paenibacillus larvae.</title>
        <authorList>
            <person name="Okamoto M."/>
            <person name="Kumagai M."/>
            <person name="Kanamori H."/>
            <person name="Takamatsu D."/>
        </authorList>
    </citation>
    <scope>NUCLEOTIDE SEQUENCE [LARGE SCALE GENOMIC DNA]</scope>
    <source>
        <strain evidence="1 2">J21TS7</strain>
    </source>
</reference>
<name>A0ABQ4L5S6_9BACL</name>
<proteinExistence type="predicted"/>
<evidence type="ECO:0000313" key="2">
    <source>
        <dbReference type="Proteomes" id="UP000676601"/>
    </source>
</evidence>
<sequence length="47" mass="5490">MDQAEYAKNFIVGKGTYLVAYHNEGYTNIIYKRCREVYDQAIAQIEV</sequence>
<keyword evidence="2" id="KW-1185">Reference proteome</keyword>
<protein>
    <submittedName>
        <fullName evidence="1">Uncharacterized protein</fullName>
    </submittedName>
</protein>